<dbReference type="AlphaFoldDB" id="A0A1I6KLC9"/>
<dbReference type="PANTHER" id="PTHR11839:SF18">
    <property type="entry name" value="NUDIX HYDROLASE DOMAIN-CONTAINING PROTEIN"/>
    <property type="match status" value="1"/>
</dbReference>
<accession>A0A1I6KLC9</accession>
<sequence>MDKADRNKEENYGLERVELLNRELKYTGSVLHVYEDTVKVMGHEAKWDFIHHIGAAAIVPVLEDGRIVMVRQFRHALDRFTLEIPAGKRDYEGEPLLDCALRELHEEAGFVGSEAEYLMTVNTTVAFCDEEIGIYVCRNLKKAEQNLDPDEEINIELWELEDLKQKIFAGEMTDGKTVAAILAYDAKYCR</sequence>
<evidence type="ECO:0000313" key="4">
    <source>
        <dbReference type="EMBL" id="SFR92006.1"/>
    </source>
</evidence>
<dbReference type="Pfam" id="PF00293">
    <property type="entry name" value="NUDIX"/>
    <property type="match status" value="1"/>
</dbReference>
<dbReference type="CDD" id="cd03424">
    <property type="entry name" value="NUDIX_ADPRase_Nudt5_UGPPase_Nudt14"/>
    <property type="match status" value="1"/>
</dbReference>
<proteinExistence type="predicted"/>
<dbReference type="GO" id="GO:0019693">
    <property type="term" value="P:ribose phosphate metabolic process"/>
    <property type="evidence" value="ECO:0007669"/>
    <property type="project" value="TreeGrafter"/>
</dbReference>
<keyword evidence="2" id="KW-0378">Hydrolase</keyword>
<dbReference type="RefSeq" id="WP_031474645.1">
    <property type="nucleotide sequence ID" value="NZ_FOZC01000024.1"/>
</dbReference>
<dbReference type="InterPro" id="IPR015797">
    <property type="entry name" value="NUDIX_hydrolase-like_dom_sf"/>
</dbReference>
<dbReference type="PANTHER" id="PTHR11839">
    <property type="entry name" value="UDP/ADP-SUGAR PYROPHOSPHATASE"/>
    <property type="match status" value="1"/>
</dbReference>
<dbReference type="SUPFAM" id="SSF55811">
    <property type="entry name" value="Nudix"/>
    <property type="match status" value="1"/>
</dbReference>
<dbReference type="GO" id="GO:0006753">
    <property type="term" value="P:nucleoside phosphate metabolic process"/>
    <property type="evidence" value="ECO:0007669"/>
    <property type="project" value="TreeGrafter"/>
</dbReference>
<feature type="domain" description="Nudix hydrolase" evidence="3">
    <location>
        <begin position="51"/>
        <end position="185"/>
    </location>
</feature>
<organism evidence="4 5">
    <name type="scientific">[Clostridium] aminophilum</name>
    <dbReference type="NCBI Taxonomy" id="1526"/>
    <lineage>
        <taxon>Bacteria</taxon>
        <taxon>Bacillati</taxon>
        <taxon>Bacillota</taxon>
        <taxon>Clostridia</taxon>
        <taxon>Lachnospirales</taxon>
        <taxon>Lachnospiraceae</taxon>
    </lineage>
</organism>
<evidence type="ECO:0000256" key="2">
    <source>
        <dbReference type="ARBA" id="ARBA00022801"/>
    </source>
</evidence>
<dbReference type="GO" id="GO:0016787">
    <property type="term" value="F:hydrolase activity"/>
    <property type="evidence" value="ECO:0007669"/>
    <property type="project" value="UniProtKB-KW"/>
</dbReference>
<dbReference type="Gene3D" id="3.90.79.10">
    <property type="entry name" value="Nucleoside Triphosphate Pyrophosphohydrolase"/>
    <property type="match status" value="1"/>
</dbReference>
<protein>
    <submittedName>
        <fullName evidence="4">ADP-ribose pyrophosphatase</fullName>
    </submittedName>
</protein>
<dbReference type="InterPro" id="IPR000086">
    <property type="entry name" value="NUDIX_hydrolase_dom"/>
</dbReference>
<gene>
    <name evidence="4" type="ORF">SAMN02910262_02640</name>
</gene>
<evidence type="ECO:0000313" key="5">
    <source>
        <dbReference type="Proteomes" id="UP000214760"/>
    </source>
</evidence>
<dbReference type="EMBL" id="FOZC01000024">
    <property type="protein sequence ID" value="SFR92006.1"/>
    <property type="molecule type" value="Genomic_DNA"/>
</dbReference>
<reference evidence="4 5" key="1">
    <citation type="submission" date="2016-10" db="EMBL/GenBank/DDBJ databases">
        <authorList>
            <person name="de Groot N.N."/>
        </authorList>
    </citation>
    <scope>NUCLEOTIDE SEQUENCE [LARGE SCALE GENOMIC DNA]</scope>
    <source>
        <strain evidence="4 5">F</strain>
    </source>
</reference>
<dbReference type="PROSITE" id="PS51462">
    <property type="entry name" value="NUDIX"/>
    <property type="match status" value="1"/>
</dbReference>
<name>A0A1I6KLC9_9FIRM</name>
<evidence type="ECO:0000256" key="1">
    <source>
        <dbReference type="ARBA" id="ARBA00001946"/>
    </source>
</evidence>
<evidence type="ECO:0000259" key="3">
    <source>
        <dbReference type="PROSITE" id="PS51462"/>
    </source>
</evidence>
<comment type="cofactor">
    <cofactor evidence="1">
        <name>Mg(2+)</name>
        <dbReference type="ChEBI" id="CHEBI:18420"/>
    </cofactor>
</comment>
<dbReference type="Proteomes" id="UP000214760">
    <property type="component" value="Unassembled WGS sequence"/>
</dbReference>